<dbReference type="Pfam" id="PF08592">
    <property type="entry name" value="Anthrone_oxy"/>
    <property type="match status" value="1"/>
</dbReference>
<reference evidence="2" key="1">
    <citation type="submission" date="2019-09" db="EMBL/GenBank/DDBJ databases">
        <authorList>
            <person name="Li J."/>
        </authorList>
    </citation>
    <scope>NUCLEOTIDE SEQUENCE [LARGE SCALE GENOMIC DNA]</scope>
    <source>
        <strain evidence="2">JCM 14732</strain>
    </source>
</reference>
<evidence type="ECO:0000313" key="2">
    <source>
        <dbReference type="EMBL" id="KAA1395498.1"/>
    </source>
</evidence>
<dbReference type="EMBL" id="SDPQ02000003">
    <property type="protein sequence ID" value="KAA1395498.1"/>
    <property type="molecule type" value="Genomic_DNA"/>
</dbReference>
<keyword evidence="1" id="KW-0812">Transmembrane</keyword>
<name>A0A5M4FAW0_9ACTN</name>
<evidence type="ECO:0000256" key="1">
    <source>
        <dbReference type="SAM" id="Phobius"/>
    </source>
</evidence>
<feature type="transmembrane region" description="Helical" evidence="1">
    <location>
        <begin position="132"/>
        <end position="151"/>
    </location>
</feature>
<feature type="transmembrane region" description="Helical" evidence="1">
    <location>
        <begin position="12"/>
        <end position="30"/>
    </location>
</feature>
<accession>A0A5M4FAW0</accession>
<dbReference type="InterPro" id="IPR013901">
    <property type="entry name" value="Anthrone_oxy"/>
</dbReference>
<proteinExistence type="predicted"/>
<dbReference type="Proteomes" id="UP000380867">
    <property type="component" value="Unassembled WGS sequence"/>
</dbReference>
<feature type="transmembrane region" description="Helical" evidence="1">
    <location>
        <begin position="83"/>
        <end position="107"/>
    </location>
</feature>
<sequence>MTNKVEGVGRIVAVAFGGVFAGFLVTVMVLELSMRDLGASAYTQVRHVELDRLDTLATVTLLPTAVATIVLVGLGLRRGSPGLGLMSVALVLLLVVFITTIVVNLPINADQRDWSIGSPPNDWATDRDRWQVAHAVRTGATLLAYACLLLASRVHRQPALEPRLADGRQRELSQ</sequence>
<keyword evidence="1" id="KW-1133">Transmembrane helix</keyword>
<organism evidence="2 3">
    <name type="scientific">Aeromicrobium ginsengisoli</name>
    <dbReference type="NCBI Taxonomy" id="363867"/>
    <lineage>
        <taxon>Bacteria</taxon>
        <taxon>Bacillati</taxon>
        <taxon>Actinomycetota</taxon>
        <taxon>Actinomycetes</taxon>
        <taxon>Propionibacteriales</taxon>
        <taxon>Nocardioidaceae</taxon>
        <taxon>Aeromicrobium</taxon>
    </lineage>
</organism>
<gene>
    <name evidence="2" type="ORF">ESP70_015180</name>
</gene>
<keyword evidence="3" id="KW-1185">Reference proteome</keyword>
<dbReference type="AlphaFoldDB" id="A0A5M4FAW0"/>
<protein>
    <submittedName>
        <fullName evidence="2">DUF1772 domain-containing protein</fullName>
    </submittedName>
</protein>
<dbReference type="OrthoDB" id="3395380at2"/>
<evidence type="ECO:0000313" key="3">
    <source>
        <dbReference type="Proteomes" id="UP000380867"/>
    </source>
</evidence>
<dbReference type="RefSeq" id="WP_149690162.1">
    <property type="nucleotide sequence ID" value="NZ_SDPQ02000003.1"/>
</dbReference>
<comment type="caution">
    <text evidence="2">The sequence shown here is derived from an EMBL/GenBank/DDBJ whole genome shotgun (WGS) entry which is preliminary data.</text>
</comment>
<keyword evidence="1" id="KW-0472">Membrane</keyword>
<feature type="transmembrane region" description="Helical" evidence="1">
    <location>
        <begin position="56"/>
        <end position="76"/>
    </location>
</feature>